<evidence type="ECO:0000256" key="6">
    <source>
        <dbReference type="ARBA" id="ARBA00022989"/>
    </source>
</evidence>
<dbReference type="AlphaFoldDB" id="D1B2S2"/>
<keyword evidence="3" id="KW-0813">Transport</keyword>
<evidence type="ECO:0000313" key="9">
    <source>
        <dbReference type="EMBL" id="ACZ12392.1"/>
    </source>
</evidence>
<comment type="similarity">
    <text evidence="2 8">Belongs to the 4-toluene sulfonate uptake permease (TSUP) (TC 2.A.102) family.</text>
</comment>
<accession>D1B2S2</accession>
<evidence type="ECO:0000313" key="10">
    <source>
        <dbReference type="Proteomes" id="UP000002222"/>
    </source>
</evidence>
<reference evidence="9 10" key="2">
    <citation type="journal article" date="2010" name="Stand. Genomic Sci.">
        <title>Complete genome sequence of Sulfurospirillum deleyianum type strain (5175).</title>
        <authorList>
            <person name="Sikorski J."/>
            <person name="Lapidus A."/>
            <person name="Copeland A."/>
            <person name="Glavina Del Rio T."/>
            <person name="Nolan M."/>
            <person name="Lucas S."/>
            <person name="Chen F."/>
            <person name="Tice H."/>
            <person name="Cheng J.F."/>
            <person name="Saunders E."/>
            <person name="Bruce D."/>
            <person name="Goodwin L."/>
            <person name="Pitluck S."/>
            <person name="Ovchinnikova G."/>
            <person name="Pati A."/>
            <person name="Ivanova N."/>
            <person name="Mavromatis K."/>
            <person name="Chen A."/>
            <person name="Palaniappan K."/>
            <person name="Chain P."/>
            <person name="Land M."/>
            <person name="Hauser L."/>
            <person name="Chang Y.J."/>
            <person name="Jeffries C.D."/>
            <person name="Brettin T."/>
            <person name="Detter J.C."/>
            <person name="Han C."/>
            <person name="Rohde M."/>
            <person name="Lang E."/>
            <person name="Spring S."/>
            <person name="Goker M."/>
            <person name="Bristow J."/>
            <person name="Eisen J.A."/>
            <person name="Markowitz V."/>
            <person name="Hugenholtz P."/>
            <person name="Kyrpides N.C."/>
            <person name="Klenk H.P."/>
        </authorList>
    </citation>
    <scope>NUCLEOTIDE SEQUENCE [LARGE SCALE GENOMIC DNA]</scope>
    <source>
        <strain evidence="10">ATCC 51133 / DSM 6946 / 5175</strain>
    </source>
</reference>
<dbReference type="PANTHER" id="PTHR30269:SF25">
    <property type="entry name" value="MEMBRANE TRANSPORTER PROTEIN-RELATED"/>
    <property type="match status" value="1"/>
</dbReference>
<keyword evidence="5 8" id="KW-0812">Transmembrane</keyword>
<keyword evidence="6 8" id="KW-1133">Transmembrane helix</keyword>
<feature type="transmembrane region" description="Helical" evidence="8">
    <location>
        <begin position="193"/>
        <end position="218"/>
    </location>
</feature>
<dbReference type="eggNOG" id="COG0730">
    <property type="taxonomic scope" value="Bacteria"/>
</dbReference>
<gene>
    <name evidence="9" type="ordered locus">Sdel_1372</name>
</gene>
<comment type="subcellular location">
    <subcellularLocation>
        <location evidence="1 8">Cell membrane</location>
        <topology evidence="1 8">Multi-pass membrane protein</topology>
    </subcellularLocation>
</comment>
<dbReference type="Proteomes" id="UP000002222">
    <property type="component" value="Chromosome"/>
</dbReference>
<dbReference type="HOGENOM" id="CLU_045498_2_1_7"/>
<dbReference type="InterPro" id="IPR002781">
    <property type="entry name" value="TM_pro_TauE-like"/>
</dbReference>
<feature type="transmembrane region" description="Helical" evidence="8">
    <location>
        <begin position="131"/>
        <end position="148"/>
    </location>
</feature>
<feature type="transmembrane region" description="Helical" evidence="8">
    <location>
        <begin position="76"/>
        <end position="95"/>
    </location>
</feature>
<dbReference type="PANTHER" id="PTHR30269">
    <property type="entry name" value="TRANSMEMBRANE PROTEIN YFCA"/>
    <property type="match status" value="1"/>
</dbReference>
<evidence type="ECO:0000256" key="3">
    <source>
        <dbReference type="ARBA" id="ARBA00022448"/>
    </source>
</evidence>
<keyword evidence="7 8" id="KW-0472">Membrane</keyword>
<feature type="transmembrane region" description="Helical" evidence="8">
    <location>
        <begin position="154"/>
        <end position="172"/>
    </location>
</feature>
<dbReference type="Pfam" id="PF01925">
    <property type="entry name" value="TauE"/>
    <property type="match status" value="1"/>
</dbReference>
<feature type="transmembrane region" description="Helical" evidence="8">
    <location>
        <begin position="230"/>
        <end position="248"/>
    </location>
</feature>
<dbReference type="EMBL" id="CP001816">
    <property type="protein sequence ID" value="ACZ12392.1"/>
    <property type="molecule type" value="Genomic_DNA"/>
</dbReference>
<sequence length="253" mass="27557">MEFEFYYYVIFVVTGFVAGFIDAIAGGGGIITIPVLMASGMPPHVALATNKLQATFGSGMAAFNFIRKGFIKWSEVAKGVLYTFVGAALGTYAILLMDPNMLAKAIPVMLVAIFIYTLLSPKMGESDRHAYLGQHLFFFIFGLAIGFYDGFLGPGTGTFWTIAMVGLLGLNLKKATAQTKVMNFTSNIVSLAVFLWSGNVLFAIGFLMGFGQVIGAYFGSNMVIKKEVKFIRLFFLTMVALTLMKLIYSSYIA</sequence>
<protein>
    <recommendedName>
        <fullName evidence="8">Probable membrane transporter protein</fullName>
    </recommendedName>
</protein>
<evidence type="ECO:0000256" key="5">
    <source>
        <dbReference type="ARBA" id="ARBA00022692"/>
    </source>
</evidence>
<keyword evidence="4 8" id="KW-1003">Cell membrane</keyword>
<feature type="transmembrane region" description="Helical" evidence="8">
    <location>
        <begin position="6"/>
        <end position="31"/>
    </location>
</feature>
<keyword evidence="10" id="KW-1185">Reference proteome</keyword>
<dbReference type="STRING" id="525898.Sdel_1372"/>
<reference evidence="10" key="1">
    <citation type="submission" date="2009-11" db="EMBL/GenBank/DDBJ databases">
        <title>The complete genome of Sulfurospirillum deleyianum DSM 6946.</title>
        <authorList>
            <consortium name="US DOE Joint Genome Institute (JGI-PGF)"/>
            <person name="Lucas S."/>
            <person name="Copeland A."/>
            <person name="Lapidus A."/>
            <person name="Glavina del Rio T."/>
            <person name="Dalin E."/>
            <person name="Tice H."/>
            <person name="Bruce D."/>
            <person name="Goodwin L."/>
            <person name="Pitluck S."/>
            <person name="Kyrpides N."/>
            <person name="Mavromatis K."/>
            <person name="Ivanova N."/>
            <person name="Ovchinnikova G."/>
            <person name="Munk A.C."/>
            <person name="Lu M."/>
            <person name="Brettin T."/>
            <person name="Detter J.C."/>
            <person name="Han C."/>
            <person name="Tapia R."/>
            <person name="Larimer F."/>
            <person name="Land M."/>
            <person name="Hauser L."/>
            <person name="Markowitz V."/>
            <person name="Cheng J.F."/>
            <person name="Hugenholtz P."/>
            <person name="Woyke T."/>
            <person name="Wu D."/>
            <person name="Aumann P."/>
            <person name="Schneider S."/>
            <person name="Lang E."/>
            <person name="Spring S."/>
            <person name="Klenk H.P."/>
            <person name="Eisen J.A."/>
        </authorList>
    </citation>
    <scope>NUCLEOTIDE SEQUENCE [LARGE SCALE GENOMIC DNA]</scope>
    <source>
        <strain evidence="10">ATCC 51133 / DSM 6946 / 5175</strain>
    </source>
</reference>
<evidence type="ECO:0000256" key="2">
    <source>
        <dbReference type="ARBA" id="ARBA00009142"/>
    </source>
</evidence>
<proteinExistence type="inferred from homology"/>
<feature type="transmembrane region" description="Helical" evidence="8">
    <location>
        <begin position="101"/>
        <end position="119"/>
    </location>
</feature>
<dbReference type="GO" id="GO:0005886">
    <property type="term" value="C:plasma membrane"/>
    <property type="evidence" value="ECO:0007669"/>
    <property type="project" value="UniProtKB-SubCell"/>
</dbReference>
<dbReference type="RefSeq" id="WP_012857143.1">
    <property type="nucleotide sequence ID" value="NC_013512.1"/>
</dbReference>
<evidence type="ECO:0000256" key="7">
    <source>
        <dbReference type="ARBA" id="ARBA00023136"/>
    </source>
</evidence>
<evidence type="ECO:0000256" key="4">
    <source>
        <dbReference type="ARBA" id="ARBA00022475"/>
    </source>
</evidence>
<evidence type="ECO:0000256" key="8">
    <source>
        <dbReference type="RuleBase" id="RU363041"/>
    </source>
</evidence>
<dbReference type="OrthoDB" id="554695at2"/>
<evidence type="ECO:0000256" key="1">
    <source>
        <dbReference type="ARBA" id="ARBA00004651"/>
    </source>
</evidence>
<dbReference type="InterPro" id="IPR052017">
    <property type="entry name" value="TSUP"/>
</dbReference>
<dbReference type="KEGG" id="sdl:Sdel_1372"/>
<organism evidence="9 10">
    <name type="scientific">Sulfurospirillum deleyianum (strain ATCC 51133 / DSM 6946 / 5175)</name>
    <dbReference type="NCBI Taxonomy" id="525898"/>
    <lineage>
        <taxon>Bacteria</taxon>
        <taxon>Pseudomonadati</taxon>
        <taxon>Campylobacterota</taxon>
        <taxon>Epsilonproteobacteria</taxon>
        <taxon>Campylobacterales</taxon>
        <taxon>Sulfurospirillaceae</taxon>
        <taxon>Sulfurospirillum</taxon>
    </lineage>
</organism>
<name>D1B2S2_SULD5</name>